<organism evidence="1 2">
    <name type="scientific">Hyphobacterium vulgare</name>
    <dbReference type="NCBI Taxonomy" id="1736751"/>
    <lineage>
        <taxon>Bacteria</taxon>
        <taxon>Pseudomonadati</taxon>
        <taxon>Pseudomonadota</taxon>
        <taxon>Alphaproteobacteria</taxon>
        <taxon>Maricaulales</taxon>
        <taxon>Maricaulaceae</taxon>
        <taxon>Hyphobacterium</taxon>
    </lineage>
</organism>
<name>A0ABV6ZZT1_9PROT</name>
<evidence type="ECO:0000313" key="2">
    <source>
        <dbReference type="Proteomes" id="UP001595379"/>
    </source>
</evidence>
<protein>
    <submittedName>
        <fullName evidence="1">Uncharacterized protein</fullName>
    </submittedName>
</protein>
<evidence type="ECO:0000313" key="1">
    <source>
        <dbReference type="EMBL" id="MFC2926924.1"/>
    </source>
</evidence>
<dbReference type="Proteomes" id="UP001595379">
    <property type="component" value="Unassembled WGS sequence"/>
</dbReference>
<dbReference type="RefSeq" id="WP_343162912.1">
    <property type="nucleotide sequence ID" value="NZ_JBHRSV010000028.1"/>
</dbReference>
<comment type="caution">
    <text evidence="1">The sequence shown here is derived from an EMBL/GenBank/DDBJ whole genome shotgun (WGS) entry which is preliminary data.</text>
</comment>
<proteinExistence type="predicted"/>
<gene>
    <name evidence="1" type="ORF">ACFOOR_12470</name>
</gene>
<accession>A0ABV6ZZT1</accession>
<dbReference type="EMBL" id="JBHRSV010000028">
    <property type="protein sequence ID" value="MFC2926924.1"/>
    <property type="molecule type" value="Genomic_DNA"/>
</dbReference>
<reference evidence="2" key="1">
    <citation type="journal article" date="2019" name="Int. J. Syst. Evol. Microbiol.">
        <title>The Global Catalogue of Microorganisms (GCM) 10K type strain sequencing project: providing services to taxonomists for standard genome sequencing and annotation.</title>
        <authorList>
            <consortium name="The Broad Institute Genomics Platform"/>
            <consortium name="The Broad Institute Genome Sequencing Center for Infectious Disease"/>
            <person name="Wu L."/>
            <person name="Ma J."/>
        </authorList>
    </citation>
    <scope>NUCLEOTIDE SEQUENCE [LARGE SCALE GENOMIC DNA]</scope>
    <source>
        <strain evidence="2">KCTC 52487</strain>
    </source>
</reference>
<keyword evidence="2" id="KW-1185">Reference proteome</keyword>
<sequence>MMIIVSIVAVTARAFAATPDPVPSKRSFNPIIGEYVLTTGPEDFRQAWCELSDVLNYGQLNAFEKMIVLQLRGRASYELIGEPEFECRPEWQRVSRGEIGKVETESITPVVSDLPPALHEAFVLDAEPDWFEVFCDATSALNHNNLDARTKAVVLQLRGRASFEMGDRDAIPRDCGAKGLVTETL</sequence>